<evidence type="ECO:0000256" key="8">
    <source>
        <dbReference type="ARBA" id="ARBA00074306"/>
    </source>
</evidence>
<dbReference type="Proteomes" id="UP000317708">
    <property type="component" value="Unassembled WGS sequence"/>
</dbReference>
<dbReference type="SUPFAM" id="SSF47384">
    <property type="entry name" value="Homodimeric domain of signal transducing histidine kinase"/>
    <property type="match status" value="1"/>
</dbReference>
<comment type="catalytic activity">
    <reaction evidence="1">
        <text>ATP + protein L-histidine = ADP + protein N-phospho-L-histidine.</text>
        <dbReference type="EC" id="2.7.13.3"/>
    </reaction>
</comment>
<feature type="transmembrane region" description="Helical" evidence="9">
    <location>
        <begin position="12"/>
        <end position="32"/>
    </location>
</feature>
<keyword evidence="6 11" id="KW-0418">Kinase</keyword>
<reference evidence="11 12" key="1">
    <citation type="submission" date="2019-01" db="EMBL/GenBank/DDBJ databases">
        <title>Coherence of Microcystis species and biogeography revealed through population genomics.</title>
        <authorList>
            <person name="Perez-Carrascal O.M."/>
            <person name="Terrat Y."/>
            <person name="Giani A."/>
            <person name="Fortin N."/>
            <person name="Tromas N."/>
            <person name="Shapiro B.J."/>
        </authorList>
    </citation>
    <scope>NUCLEOTIDE SEQUENCE [LARGE SCALE GENOMIC DNA]</scope>
    <source>
        <strain evidence="11">Ma_MB_S_20031200_S102</strain>
    </source>
</reference>
<dbReference type="SUPFAM" id="SSF55874">
    <property type="entry name" value="ATPase domain of HSP90 chaperone/DNA topoisomerase II/histidine kinase"/>
    <property type="match status" value="1"/>
</dbReference>
<evidence type="ECO:0000313" key="12">
    <source>
        <dbReference type="Proteomes" id="UP000317708"/>
    </source>
</evidence>
<keyword evidence="4" id="KW-0597">Phosphoprotein</keyword>
<feature type="domain" description="Histidine kinase" evidence="10">
    <location>
        <begin position="404"/>
        <end position="622"/>
    </location>
</feature>
<keyword evidence="9" id="KW-1133">Transmembrane helix</keyword>
<accession>A0A552EMB4</accession>
<feature type="transmembrane region" description="Helical" evidence="9">
    <location>
        <begin position="308"/>
        <end position="328"/>
    </location>
</feature>
<comment type="caution">
    <text evidence="11">The sequence shown here is derived from an EMBL/GenBank/DDBJ whole genome shotgun (WGS) entry which is preliminary data.</text>
</comment>
<evidence type="ECO:0000256" key="9">
    <source>
        <dbReference type="SAM" id="Phobius"/>
    </source>
</evidence>
<dbReference type="Pfam" id="PF02518">
    <property type="entry name" value="HATPase_c"/>
    <property type="match status" value="1"/>
</dbReference>
<name>A0A552EMB4_MICAE</name>
<dbReference type="InterPro" id="IPR004358">
    <property type="entry name" value="Sig_transdc_His_kin-like_C"/>
</dbReference>
<keyword evidence="5" id="KW-0808">Transferase</keyword>
<dbReference type="InterPro" id="IPR003594">
    <property type="entry name" value="HATPase_dom"/>
</dbReference>
<sequence length="646" mass="72363">MSIGQSSFRRILLSRLLLISVPVLLMGVYVTYRKARSAFLETARQNLTESAIRKADNIEQSIQFLRANLITTGESLVLKQGTLTEKEAFLQQFTAQLPNQINCVELIDMKTKKSLLNRACQSEIIKVLPLERWIKKRTSFVGNMENILVRSLPRQLLAKSPNNNRQFRQLELVFAVPIYDNQGQLQSSLILQTSLLYREKILPGSLSGYPVVISENGIILAHPYFDRIGSHISQEADAERLNLIIDNAIRGQQRFIHLFSFEKYGKELVAGYSSLPSPVTGESSQKWIVLAISPLSQALAPLQQIWEAIFYLISGLLLAYLVAIVLIARDLAIPLEKLRDYALNIQKIPSQNITPQNFNIREINQLASSLEEMLERLRLWGEEIVNSWQEAENANQLKNQFLANTSHELRTPLNGIIGSIRCVMDGFCNSEQEEKEYLQQADNAAVHLLGIIDDILSIAKIEAGKLSVSPEPVYLHKIINEVVSLQTASLQLKHLKLNLLFCPEIPIVYADIFKLKQVILNVISNSIKFTETGTISLITHLEHSQAIITIIDTGIGIDPQQQSKLFRPFVMIDGSTTRRFSGTGLGLAISKNLMKMMGGDITISSQGQGLGTTVEIILPLVREEKLDFNPEENSSLSILSSPSLKN</sequence>
<dbReference type="Gene3D" id="6.10.340.10">
    <property type="match status" value="1"/>
</dbReference>
<dbReference type="EC" id="2.7.13.3" evidence="3"/>
<dbReference type="Pfam" id="PF00512">
    <property type="entry name" value="HisKA"/>
    <property type="match status" value="1"/>
</dbReference>
<protein>
    <recommendedName>
        <fullName evidence="8">Circadian input-output histidine kinase CikA</fullName>
        <ecNumber evidence="3">2.7.13.3</ecNumber>
    </recommendedName>
</protein>
<dbReference type="CDD" id="cd16922">
    <property type="entry name" value="HATPase_EvgS-ArcB-TorS-like"/>
    <property type="match status" value="1"/>
</dbReference>
<evidence type="ECO:0000256" key="2">
    <source>
        <dbReference type="ARBA" id="ARBA00006402"/>
    </source>
</evidence>
<dbReference type="PRINTS" id="PR00344">
    <property type="entry name" value="BCTRLSENSOR"/>
</dbReference>
<evidence type="ECO:0000256" key="6">
    <source>
        <dbReference type="ARBA" id="ARBA00022777"/>
    </source>
</evidence>
<dbReference type="SMART" id="SM00388">
    <property type="entry name" value="HisKA"/>
    <property type="match status" value="1"/>
</dbReference>
<dbReference type="InterPro" id="IPR003661">
    <property type="entry name" value="HisK_dim/P_dom"/>
</dbReference>
<evidence type="ECO:0000256" key="3">
    <source>
        <dbReference type="ARBA" id="ARBA00012438"/>
    </source>
</evidence>
<dbReference type="CDD" id="cd00082">
    <property type="entry name" value="HisKA"/>
    <property type="match status" value="1"/>
</dbReference>
<gene>
    <name evidence="11" type="ORF">EWV92_13675</name>
</gene>
<keyword evidence="7" id="KW-0902">Two-component regulatory system</keyword>
<keyword evidence="9" id="KW-0812">Transmembrane</keyword>
<dbReference type="InterPro" id="IPR005467">
    <property type="entry name" value="His_kinase_dom"/>
</dbReference>
<dbReference type="Gene3D" id="3.30.450.20">
    <property type="entry name" value="PAS domain"/>
    <property type="match status" value="1"/>
</dbReference>
<dbReference type="PROSITE" id="PS50109">
    <property type="entry name" value="HIS_KIN"/>
    <property type="match status" value="1"/>
</dbReference>
<evidence type="ECO:0000313" key="11">
    <source>
        <dbReference type="EMBL" id="TRU35602.1"/>
    </source>
</evidence>
<dbReference type="PANTHER" id="PTHR43047">
    <property type="entry name" value="TWO-COMPONENT HISTIDINE PROTEIN KINASE"/>
    <property type="match status" value="1"/>
</dbReference>
<dbReference type="GO" id="GO:0000155">
    <property type="term" value="F:phosphorelay sensor kinase activity"/>
    <property type="evidence" value="ECO:0007669"/>
    <property type="project" value="InterPro"/>
</dbReference>
<dbReference type="EMBL" id="SFBI01000115">
    <property type="protein sequence ID" value="TRU35602.1"/>
    <property type="molecule type" value="Genomic_DNA"/>
</dbReference>
<evidence type="ECO:0000256" key="1">
    <source>
        <dbReference type="ARBA" id="ARBA00000085"/>
    </source>
</evidence>
<evidence type="ECO:0000256" key="4">
    <source>
        <dbReference type="ARBA" id="ARBA00022553"/>
    </source>
</evidence>
<dbReference type="InterPro" id="IPR036097">
    <property type="entry name" value="HisK_dim/P_sf"/>
</dbReference>
<dbReference type="Gene3D" id="1.10.287.130">
    <property type="match status" value="1"/>
</dbReference>
<proteinExistence type="inferred from homology"/>
<evidence type="ECO:0000259" key="10">
    <source>
        <dbReference type="PROSITE" id="PS50109"/>
    </source>
</evidence>
<evidence type="ECO:0000256" key="5">
    <source>
        <dbReference type="ARBA" id="ARBA00022679"/>
    </source>
</evidence>
<keyword evidence="9" id="KW-0472">Membrane</keyword>
<comment type="similarity">
    <text evidence="2">In the N-terminal section; belongs to the phytochrome family.</text>
</comment>
<dbReference type="SMART" id="SM00387">
    <property type="entry name" value="HATPase_c"/>
    <property type="match status" value="1"/>
</dbReference>
<dbReference type="InterPro" id="IPR036890">
    <property type="entry name" value="HATPase_C_sf"/>
</dbReference>
<dbReference type="FunFam" id="3.30.565.10:FF:000010">
    <property type="entry name" value="Sensor histidine kinase RcsC"/>
    <property type="match status" value="1"/>
</dbReference>
<evidence type="ECO:0000256" key="7">
    <source>
        <dbReference type="ARBA" id="ARBA00023012"/>
    </source>
</evidence>
<organism evidence="11 12">
    <name type="scientific">Microcystis aeruginosa Ma_MB_S_20031200_S102</name>
    <dbReference type="NCBI Taxonomy" id="2486254"/>
    <lineage>
        <taxon>Bacteria</taxon>
        <taxon>Bacillati</taxon>
        <taxon>Cyanobacteriota</taxon>
        <taxon>Cyanophyceae</taxon>
        <taxon>Oscillatoriophycideae</taxon>
        <taxon>Chroococcales</taxon>
        <taxon>Microcystaceae</taxon>
        <taxon>Microcystis</taxon>
    </lineage>
</organism>
<dbReference type="Gene3D" id="3.30.565.10">
    <property type="entry name" value="Histidine kinase-like ATPase, C-terminal domain"/>
    <property type="match status" value="1"/>
</dbReference>
<dbReference type="AlphaFoldDB" id="A0A552EMB4"/>